<dbReference type="SUPFAM" id="SSF46689">
    <property type="entry name" value="Homeodomain-like"/>
    <property type="match status" value="1"/>
</dbReference>
<feature type="domain" description="HTH araC/xylS-type" evidence="4">
    <location>
        <begin position="160"/>
        <end position="259"/>
    </location>
</feature>
<organism evidence="5 6">
    <name type="scientific">Chitinophaga eiseniae</name>
    <dbReference type="NCBI Taxonomy" id="634771"/>
    <lineage>
        <taxon>Bacteria</taxon>
        <taxon>Pseudomonadati</taxon>
        <taxon>Bacteroidota</taxon>
        <taxon>Chitinophagia</taxon>
        <taxon>Chitinophagales</taxon>
        <taxon>Chitinophagaceae</taxon>
        <taxon>Chitinophaga</taxon>
    </lineage>
</organism>
<dbReference type="Gene3D" id="1.10.10.60">
    <property type="entry name" value="Homeodomain-like"/>
    <property type="match status" value="1"/>
</dbReference>
<dbReference type="Pfam" id="PF20240">
    <property type="entry name" value="DUF6597"/>
    <property type="match status" value="1"/>
</dbReference>
<dbReference type="InterPro" id="IPR018060">
    <property type="entry name" value="HTH_AraC"/>
</dbReference>
<comment type="caution">
    <text evidence="5">The sequence shown here is derived from an EMBL/GenBank/DDBJ whole genome shotgun (WGS) entry which is preliminary data.</text>
</comment>
<evidence type="ECO:0000313" key="5">
    <source>
        <dbReference type="EMBL" id="NLR77874.1"/>
    </source>
</evidence>
<dbReference type="PROSITE" id="PS01124">
    <property type="entry name" value="HTH_ARAC_FAMILY_2"/>
    <property type="match status" value="1"/>
</dbReference>
<keyword evidence="1" id="KW-0805">Transcription regulation</keyword>
<dbReference type="AlphaFoldDB" id="A0A847SCH5"/>
<accession>A0A847SCH5</accession>
<dbReference type="SMART" id="SM00342">
    <property type="entry name" value="HTH_ARAC"/>
    <property type="match status" value="1"/>
</dbReference>
<evidence type="ECO:0000313" key="6">
    <source>
        <dbReference type="Proteomes" id="UP000552864"/>
    </source>
</evidence>
<dbReference type="PROSITE" id="PS00041">
    <property type="entry name" value="HTH_ARAC_FAMILY_1"/>
    <property type="match status" value="1"/>
</dbReference>
<keyword evidence="6" id="KW-1185">Reference proteome</keyword>
<dbReference type="Proteomes" id="UP000552864">
    <property type="component" value="Unassembled WGS sequence"/>
</dbReference>
<dbReference type="EMBL" id="JABAHZ010000001">
    <property type="protein sequence ID" value="NLR77874.1"/>
    <property type="molecule type" value="Genomic_DNA"/>
</dbReference>
<evidence type="ECO:0000256" key="1">
    <source>
        <dbReference type="ARBA" id="ARBA00023015"/>
    </source>
</evidence>
<dbReference type="InterPro" id="IPR046532">
    <property type="entry name" value="DUF6597"/>
</dbReference>
<reference evidence="5 6" key="1">
    <citation type="submission" date="2020-04" db="EMBL/GenBank/DDBJ databases">
        <authorList>
            <person name="Yin C."/>
        </authorList>
    </citation>
    <scope>NUCLEOTIDE SEQUENCE [LARGE SCALE GENOMIC DNA]</scope>
    <source>
        <strain evidence="5 6">Ak56</strain>
    </source>
</reference>
<dbReference type="Pfam" id="PF12833">
    <property type="entry name" value="HTH_18"/>
    <property type="match status" value="1"/>
</dbReference>
<name>A0A847SCH5_9BACT</name>
<dbReference type="GO" id="GO:0043565">
    <property type="term" value="F:sequence-specific DNA binding"/>
    <property type="evidence" value="ECO:0007669"/>
    <property type="project" value="InterPro"/>
</dbReference>
<sequence length="270" mass="30119">MFHYREYPADAALSVYIKKFWVLDNSQQTTAMSNKSILPNGCANLAFISGEGISIKTKQEEIYLSAGIYLVGQLRSSIQVSIRPYTKITLVQLYPWTAGQLLATSLEDTAGNFIPLGDIDALLYRQLQQMPLDDEAQIVAFFEGALLRILGNAGRKDILQPACRLIRAYRGNLGIHALGVQLGCSTRYLEKQFRRSLGITPKDYAGIIRVRSLVDALSHLPDPARMTQLALEYGFYDQAHFIKTFGTIVQMAPGKFQLNDFLLQNAGEGY</sequence>
<dbReference type="InterPro" id="IPR018062">
    <property type="entry name" value="HTH_AraC-typ_CS"/>
</dbReference>
<evidence type="ECO:0000256" key="2">
    <source>
        <dbReference type="ARBA" id="ARBA00023125"/>
    </source>
</evidence>
<dbReference type="InterPro" id="IPR050204">
    <property type="entry name" value="AraC_XylS_family_regulators"/>
</dbReference>
<keyword evidence="3" id="KW-0804">Transcription</keyword>
<dbReference type="PANTHER" id="PTHR46796">
    <property type="entry name" value="HTH-TYPE TRANSCRIPTIONAL ACTIVATOR RHAS-RELATED"/>
    <property type="match status" value="1"/>
</dbReference>
<evidence type="ECO:0000256" key="3">
    <source>
        <dbReference type="ARBA" id="ARBA00023163"/>
    </source>
</evidence>
<gene>
    <name evidence="5" type="ORF">HGH91_04520</name>
</gene>
<dbReference type="RefSeq" id="WP_168737237.1">
    <property type="nucleotide sequence ID" value="NZ_JABAHZ010000001.1"/>
</dbReference>
<dbReference type="GO" id="GO:0003700">
    <property type="term" value="F:DNA-binding transcription factor activity"/>
    <property type="evidence" value="ECO:0007669"/>
    <property type="project" value="InterPro"/>
</dbReference>
<keyword evidence="2" id="KW-0238">DNA-binding</keyword>
<protein>
    <submittedName>
        <fullName evidence="5">AraC family transcriptional regulator</fullName>
    </submittedName>
</protein>
<evidence type="ECO:0000259" key="4">
    <source>
        <dbReference type="PROSITE" id="PS01124"/>
    </source>
</evidence>
<dbReference type="InterPro" id="IPR009057">
    <property type="entry name" value="Homeodomain-like_sf"/>
</dbReference>
<proteinExistence type="predicted"/>